<evidence type="ECO:0000313" key="2">
    <source>
        <dbReference type="EMBL" id="MDO7788560.1"/>
    </source>
</evidence>
<name>A0AAW7ZH42_9FIRM</name>
<dbReference type="Proteomes" id="UP001172911">
    <property type="component" value="Unassembled WGS sequence"/>
</dbReference>
<accession>A0AAW7ZH42</accession>
<dbReference type="EMBL" id="JARPTC010000022">
    <property type="protein sequence ID" value="MDO7788560.1"/>
    <property type="molecule type" value="Genomic_DNA"/>
</dbReference>
<feature type="transmembrane region" description="Helical" evidence="1">
    <location>
        <begin position="98"/>
        <end position="120"/>
    </location>
</feature>
<reference evidence="2" key="1">
    <citation type="journal article" date="2023" name="J. Hazard. Mater.">
        <title>Anaerobic biodegradation of pyrene and benzo[a]pyrene by a new sulfate-reducing Desulforamulus aquiferis strain DSA.</title>
        <authorList>
            <person name="Zhang Z."/>
            <person name="Sun J."/>
            <person name="Gong X."/>
            <person name="Wang C."/>
            <person name="Wang H."/>
        </authorList>
    </citation>
    <scope>NUCLEOTIDE SEQUENCE</scope>
    <source>
        <strain evidence="2">DSA</strain>
    </source>
</reference>
<comment type="caution">
    <text evidence="2">The sequence shown here is derived from an EMBL/GenBank/DDBJ whole genome shotgun (WGS) entry which is preliminary data.</text>
</comment>
<keyword evidence="3" id="KW-1185">Reference proteome</keyword>
<sequence length="170" mass="18677">MGFIDDIVKIVDQVVEENLNNTLDNGELPHTEPKKAKVKKTKNNTSFCDGVFELGPGEDKEWLEEFDNIINEAGAEPKAPKKPINMGFMESLSTKPTAIVIIAGLLILGLAAAGVSTLVMRKRSTKVNIITTLPVSTDPVKEINETEKPKVKSGFKQRAILQPLFAYQKV</sequence>
<evidence type="ECO:0000313" key="3">
    <source>
        <dbReference type="Proteomes" id="UP001172911"/>
    </source>
</evidence>
<protein>
    <submittedName>
        <fullName evidence="2">Uncharacterized protein</fullName>
    </submittedName>
</protein>
<proteinExistence type="predicted"/>
<dbReference type="AlphaFoldDB" id="A0AAW7ZH42"/>
<dbReference type="RefSeq" id="WP_304544611.1">
    <property type="nucleotide sequence ID" value="NZ_JARPTC010000022.1"/>
</dbReference>
<keyword evidence="1" id="KW-1133">Transmembrane helix</keyword>
<reference evidence="2" key="2">
    <citation type="submission" date="2023-03" db="EMBL/GenBank/DDBJ databases">
        <authorList>
            <person name="Zhang Z."/>
        </authorList>
    </citation>
    <scope>NUCLEOTIDE SEQUENCE</scope>
    <source>
        <strain evidence="2">DSA</strain>
    </source>
</reference>
<keyword evidence="1" id="KW-0472">Membrane</keyword>
<keyword evidence="1" id="KW-0812">Transmembrane</keyword>
<evidence type="ECO:0000256" key="1">
    <source>
        <dbReference type="SAM" id="Phobius"/>
    </source>
</evidence>
<gene>
    <name evidence="2" type="ORF">P6N53_15135</name>
</gene>
<organism evidence="2 3">
    <name type="scientific">Desulforamulus aquiferis</name>
    <dbReference type="NCBI Taxonomy" id="1397668"/>
    <lineage>
        <taxon>Bacteria</taxon>
        <taxon>Bacillati</taxon>
        <taxon>Bacillota</taxon>
        <taxon>Clostridia</taxon>
        <taxon>Eubacteriales</taxon>
        <taxon>Peptococcaceae</taxon>
        <taxon>Desulforamulus</taxon>
    </lineage>
</organism>